<reference evidence="2" key="1">
    <citation type="submission" date="2016-11" db="UniProtKB">
        <authorList>
            <consortium name="WormBaseParasite"/>
        </authorList>
    </citation>
    <scope>IDENTIFICATION</scope>
</reference>
<dbReference type="WBParaSite" id="L893_g22447.t1">
    <property type="protein sequence ID" value="L893_g22447.t1"/>
    <property type="gene ID" value="L893_g22447"/>
</dbReference>
<dbReference type="Proteomes" id="UP000095287">
    <property type="component" value="Unplaced"/>
</dbReference>
<protein>
    <submittedName>
        <fullName evidence="2">Uncharacterized protein</fullName>
    </submittedName>
</protein>
<evidence type="ECO:0000313" key="2">
    <source>
        <dbReference type="WBParaSite" id="L893_g22447.t1"/>
    </source>
</evidence>
<evidence type="ECO:0000313" key="1">
    <source>
        <dbReference type="Proteomes" id="UP000095287"/>
    </source>
</evidence>
<accession>A0A1I7Z360</accession>
<keyword evidence="1" id="KW-1185">Reference proteome</keyword>
<sequence length="240" mass="27157">MRLSRLCFQKAPFSFCTTALQDPECSELLANDGPSTSFGRRLNGAVEIVTVCSIALVNDGPMEGRHSEEQRQSLPRELDVNSGFVNVPRESLMSILDGLDAETPGITVGEWTWIRFLLVHPISYRDSCSGKSGETRPRTETTDHLVLTRKEEHQDHGTNIIGILHSNLLRRLLDDVTWIGSKLTGTNREPITRLTGTNPLHQLFNFILAQHYPPSTLFITWFRPGPWKRSTRFFLKINSK</sequence>
<proteinExistence type="predicted"/>
<name>A0A1I7Z360_9BILA</name>
<dbReference type="AlphaFoldDB" id="A0A1I7Z360"/>
<organism evidence="1 2">
    <name type="scientific">Steinernema glaseri</name>
    <dbReference type="NCBI Taxonomy" id="37863"/>
    <lineage>
        <taxon>Eukaryota</taxon>
        <taxon>Metazoa</taxon>
        <taxon>Ecdysozoa</taxon>
        <taxon>Nematoda</taxon>
        <taxon>Chromadorea</taxon>
        <taxon>Rhabditida</taxon>
        <taxon>Tylenchina</taxon>
        <taxon>Panagrolaimomorpha</taxon>
        <taxon>Strongyloidoidea</taxon>
        <taxon>Steinernematidae</taxon>
        <taxon>Steinernema</taxon>
    </lineage>
</organism>